<dbReference type="SUPFAM" id="SSF48208">
    <property type="entry name" value="Six-hairpin glycosidases"/>
    <property type="match status" value="1"/>
</dbReference>
<organism evidence="4 5">
    <name type="scientific">Chloropicon primus</name>
    <dbReference type="NCBI Taxonomy" id="1764295"/>
    <lineage>
        <taxon>Eukaryota</taxon>
        <taxon>Viridiplantae</taxon>
        <taxon>Chlorophyta</taxon>
        <taxon>Chloropicophyceae</taxon>
        <taxon>Chloropicales</taxon>
        <taxon>Chloropicaceae</taxon>
        <taxon>Chloropicon</taxon>
    </lineage>
</organism>
<dbReference type="InterPro" id="IPR012341">
    <property type="entry name" value="6hp_glycosidase-like_sf"/>
</dbReference>
<sequence length="513" mass="57246">MKMTLALSPGMMLMVMVVALLLSSPCSFHGVEGFECNGTRPEPRLRKFASKEVDEFLDVWVPRLKDRELASIFNVTLANALDTTFEHVDGRDDTFVITGDIKAMWIRDSTFQVRPYARYFLRRNARTPLSDALCGLVRRQARSVLLDQYANAFNFDGKGPGGPHQGDRRRPKMTKHLYEGKYELDTLVSFLHLSNEYYGATEDRECFDEGWLKAIEAVLQTVQVQQRSTGDEGVSPAYQFWRSEGDLSYNGTGNPGRRTRMAKSGFRPSDDPCQHPFHVPSNMWLQKELRDLNGTLAHLGRGKTLAALAVELAIQVAEGLKHALVPSPLNASETILAYEVDGYGSRVIMDDANAPSLLSLPYLESVPSAAGDEEVFLRTKKVVLSKDTNPYYFEGSSGLRGVGSPHVGYGMIWPLGVIYDLFGPEKSDEGILAGLDVLKRSAAGTNCMHESFWKEDPSVFTRQWFAWANSAFAELIVFLLRTRPHLLLPKPFLDAWTKTAGGEGGAARQKKHR</sequence>
<dbReference type="InterPro" id="IPR008313">
    <property type="entry name" value="GH125"/>
</dbReference>
<dbReference type="PANTHER" id="PTHR31047:SF0">
    <property type="entry name" value="MEIOTICALLY UP-REGULATED GENE 157 PROTEIN"/>
    <property type="match status" value="1"/>
</dbReference>
<reference evidence="3" key="2">
    <citation type="submission" date="2021-01" db="EMBL/GenBank/DDBJ databases">
        <authorList>
            <person name="Corre E."/>
            <person name="Pelletier E."/>
            <person name="Niang G."/>
            <person name="Scheremetjew M."/>
            <person name="Finn R."/>
            <person name="Kale V."/>
            <person name="Holt S."/>
            <person name="Cochrane G."/>
            <person name="Meng A."/>
            <person name="Brown T."/>
            <person name="Cohen L."/>
        </authorList>
    </citation>
    <scope>NUCLEOTIDE SEQUENCE</scope>
    <source>
        <strain evidence="3">CCMP1205</strain>
    </source>
</reference>
<protein>
    <recommendedName>
        <fullName evidence="6">Six-hairpin glycosidase</fullName>
    </recommendedName>
</protein>
<feature type="region of interest" description="Disordered" evidence="1">
    <location>
        <begin position="249"/>
        <end position="272"/>
    </location>
</feature>
<dbReference type="EMBL" id="HBHL01007339">
    <property type="protein sequence ID" value="CAD9715884.1"/>
    <property type="molecule type" value="Transcribed_RNA"/>
</dbReference>
<accession>A0A5B8MTJ5</accession>
<evidence type="ECO:0000313" key="3">
    <source>
        <dbReference type="EMBL" id="CAD9715884.1"/>
    </source>
</evidence>
<evidence type="ECO:0008006" key="6">
    <source>
        <dbReference type="Google" id="ProtNLM"/>
    </source>
</evidence>
<dbReference type="PIRSF" id="PIRSF028846">
    <property type="entry name" value="UCP028846"/>
    <property type="match status" value="1"/>
</dbReference>
<dbReference type="Gene3D" id="1.50.10.10">
    <property type="match status" value="1"/>
</dbReference>
<dbReference type="OrthoDB" id="7771656at2759"/>
<feature type="signal peptide" evidence="2">
    <location>
        <begin position="1"/>
        <end position="33"/>
    </location>
</feature>
<reference evidence="4 5" key="1">
    <citation type="submission" date="2018-07" db="EMBL/GenBank/DDBJ databases">
        <title>The complete nuclear genome of the prasinophyte Chloropicon primus (CCMP1205).</title>
        <authorList>
            <person name="Pombert J.-F."/>
            <person name="Otis C."/>
            <person name="Turmel M."/>
            <person name="Lemieux C."/>
        </authorList>
    </citation>
    <scope>NUCLEOTIDE SEQUENCE [LARGE SCALE GENOMIC DNA]</scope>
    <source>
        <strain evidence="4 5">CCMP1205</strain>
    </source>
</reference>
<evidence type="ECO:0000313" key="4">
    <source>
        <dbReference type="EMBL" id="QDZ23646.1"/>
    </source>
</evidence>
<evidence type="ECO:0000256" key="2">
    <source>
        <dbReference type="SAM" id="SignalP"/>
    </source>
</evidence>
<dbReference type="Pfam" id="PF06824">
    <property type="entry name" value="Glyco_hydro_125"/>
    <property type="match status" value="1"/>
</dbReference>
<dbReference type="PANTHER" id="PTHR31047">
    <property type="entry name" value="MEIOTICALLY UP-REGULATED GENE 157 PROTEIN"/>
    <property type="match status" value="1"/>
</dbReference>
<gene>
    <name evidence="4" type="ORF">A3770_11p61640</name>
    <name evidence="3" type="ORF">CPRI1469_LOCUS4740</name>
</gene>
<keyword evidence="5" id="KW-1185">Reference proteome</keyword>
<dbReference type="SMART" id="SM01149">
    <property type="entry name" value="DUF1237"/>
    <property type="match status" value="1"/>
</dbReference>
<dbReference type="GO" id="GO:0005975">
    <property type="term" value="P:carbohydrate metabolic process"/>
    <property type="evidence" value="ECO:0007669"/>
    <property type="project" value="InterPro"/>
</dbReference>
<dbReference type="Proteomes" id="UP000316726">
    <property type="component" value="Chromosome 11"/>
</dbReference>
<dbReference type="AlphaFoldDB" id="A0A5B8MTJ5"/>
<dbReference type="EMBL" id="CP031044">
    <property type="protein sequence ID" value="QDZ23646.1"/>
    <property type="molecule type" value="Genomic_DNA"/>
</dbReference>
<dbReference type="STRING" id="1764295.A0A5B8MTJ5"/>
<proteinExistence type="predicted"/>
<dbReference type="InterPro" id="IPR008928">
    <property type="entry name" value="6-hairpin_glycosidase_sf"/>
</dbReference>
<evidence type="ECO:0000256" key="1">
    <source>
        <dbReference type="SAM" id="MobiDB-lite"/>
    </source>
</evidence>
<evidence type="ECO:0000313" key="5">
    <source>
        <dbReference type="Proteomes" id="UP000316726"/>
    </source>
</evidence>
<name>A0A5B8MTJ5_9CHLO</name>
<keyword evidence="2" id="KW-0732">Signal</keyword>
<feature type="chain" id="PRO_5036138508" description="Six-hairpin glycosidase" evidence="2">
    <location>
        <begin position="34"/>
        <end position="513"/>
    </location>
</feature>